<sequence>MESAEDQLARPLTALSYLRGTVHPSRGHERLSVTYMRPWPEFIDDVKSRLHGIAFAHLIPLNDETEPYQVGSELGVTGRFVRNVCDPVVKAITPLPGMARITFADVQALACTGDVIPDVSLGLIQAVADPANILMVGEIKTPWTTYLDNMRLNRPNEAIRLEPLMGQVVQQMREAGIRYAFLSTYIWTIFVKRDTDTSFLLSDPFRHNVTGLSVREMFAGFSLLASDDPRYDESPDFNANTLRGAPALQLSTWKTTIQGSTTAVTPNPVLLSTVTNQSLIVDASTSVQVVLNVIYQISSPRDNNKAVYAAELNGKRVIVKCWSPKLVDQFETEAAVYERISQGRYKRHDLFAQWILWGEIVCSSLFPVGYVLVLEEIEGARLSDIWHNLTHDECSHVKAECRRAINQLRAMSLRLDDAGMHNVLFSQRDRRVTMIDFEDAVECEPNTFITTNLEMNAIFGMNFT</sequence>
<dbReference type="SUPFAM" id="SSF56112">
    <property type="entry name" value="Protein kinase-like (PK-like)"/>
    <property type="match status" value="1"/>
</dbReference>
<evidence type="ECO:0000313" key="2">
    <source>
        <dbReference type="Proteomes" id="UP000030104"/>
    </source>
</evidence>
<comment type="caution">
    <text evidence="1">The sequence shown here is derived from an EMBL/GenBank/DDBJ whole genome shotgun (WGS) entry which is preliminary data.</text>
</comment>
<gene>
    <name evidence="1" type="ORF">PITC_071640</name>
</gene>
<protein>
    <recommendedName>
        <fullName evidence="3">Protein kinase domain-containing protein</fullName>
    </recommendedName>
</protein>
<dbReference type="OrthoDB" id="2156052at2759"/>
<accession>A0A0A2LMY0</accession>
<name>A0A0A2LMY0_PENIT</name>
<dbReference type="OMA" id="PSVRQCF"/>
<dbReference type="InterPro" id="IPR011009">
    <property type="entry name" value="Kinase-like_dom_sf"/>
</dbReference>
<dbReference type="AlphaFoldDB" id="A0A0A2LMY0"/>
<dbReference type="EMBL" id="JQGA01000115">
    <property type="protein sequence ID" value="KGO77680.1"/>
    <property type="molecule type" value="Genomic_DNA"/>
</dbReference>
<proteinExistence type="predicted"/>
<organism evidence="1 2">
    <name type="scientific">Penicillium italicum</name>
    <name type="common">Blue mold</name>
    <dbReference type="NCBI Taxonomy" id="40296"/>
    <lineage>
        <taxon>Eukaryota</taxon>
        <taxon>Fungi</taxon>
        <taxon>Dikarya</taxon>
        <taxon>Ascomycota</taxon>
        <taxon>Pezizomycotina</taxon>
        <taxon>Eurotiomycetes</taxon>
        <taxon>Eurotiomycetidae</taxon>
        <taxon>Eurotiales</taxon>
        <taxon>Aspergillaceae</taxon>
        <taxon>Penicillium</taxon>
    </lineage>
</organism>
<dbReference type="PhylomeDB" id="A0A0A2LMY0"/>
<keyword evidence="2" id="KW-1185">Reference proteome</keyword>
<evidence type="ECO:0008006" key="3">
    <source>
        <dbReference type="Google" id="ProtNLM"/>
    </source>
</evidence>
<dbReference type="HOGENOM" id="CLU_037452_0_0_1"/>
<dbReference type="STRING" id="40296.A0A0A2LMY0"/>
<reference evidence="1 2" key="1">
    <citation type="journal article" date="2015" name="Mol. Plant Microbe Interact.">
        <title>Genome, transcriptome, and functional analyses of Penicillium expansum provide new insights into secondary metabolism and pathogenicity.</title>
        <authorList>
            <person name="Ballester A.R."/>
            <person name="Marcet-Houben M."/>
            <person name="Levin E."/>
            <person name="Sela N."/>
            <person name="Selma-Lazaro C."/>
            <person name="Carmona L."/>
            <person name="Wisniewski M."/>
            <person name="Droby S."/>
            <person name="Gonzalez-Candelas L."/>
            <person name="Gabaldon T."/>
        </authorList>
    </citation>
    <scope>NUCLEOTIDE SEQUENCE [LARGE SCALE GENOMIC DNA]</scope>
    <source>
        <strain evidence="1 2">PHI-1</strain>
    </source>
</reference>
<evidence type="ECO:0000313" key="1">
    <source>
        <dbReference type="EMBL" id="KGO77680.1"/>
    </source>
</evidence>
<dbReference type="Proteomes" id="UP000030104">
    <property type="component" value="Unassembled WGS sequence"/>
</dbReference>